<comment type="caution">
    <text evidence="2">The sequence shown here is derived from an EMBL/GenBank/DDBJ whole genome shotgun (WGS) entry which is preliminary data.</text>
</comment>
<name>A0A8J8K635_9FLAO</name>
<dbReference type="Proteomes" id="UP000610746">
    <property type="component" value="Unassembled WGS sequence"/>
</dbReference>
<dbReference type="AlphaFoldDB" id="A0A8J8K635"/>
<sequence length="521" mass="56408">MLLLFAFLFSCRPDILLEQDARNQAAQSGLTSKIISLQESAHRSRILPELQFAKQQLTNKTGNIFGKVVSFGDSISIDTDNVIYIENGPNFHTYTFNINRTNPQPNDPVENLLLSLLPDGTYKEFLFSYNLTAQEKQKLESGENVDLKNKTNITELTKGTFNGNNQLGKSTVNCGFTTSIYYVPCCHGVHNESNYTNDIPGNFSNWNTCSCAQSGQEGPGVYLISTYGCTEVAEVIAPSEGGGGNSGGPGGGGGDPGPAPEPCVAAASNPGEVGLVDGNGCAIGVPTQPNVGNDADDRTSCQILKDNTDNVIMQSKLDSLQNIVSINNPNRDSIETSITVRKGKSITYKMNQTPKDIGVGNTISVLLYNDNLDIAQMHNHPEGYLPIFSFGDIVTYYAGYKSLIPVRKPVYISYVTSANGTTYAIKINDTSFLDTLFAGLDLDTAEGTLNADLLVRKIYKDYGGDEDASTQTKAEKLFLDVLNDENMGFGNGISIYRKDGNIWGELKKDSNGIINKTNCTL</sequence>
<feature type="region of interest" description="Disordered" evidence="1">
    <location>
        <begin position="240"/>
        <end position="261"/>
    </location>
</feature>
<dbReference type="RefSeq" id="WP_173779871.1">
    <property type="nucleotide sequence ID" value="NZ_JABSNO010000019.1"/>
</dbReference>
<reference evidence="2" key="1">
    <citation type="submission" date="2020-05" db="EMBL/GenBank/DDBJ databases">
        <title>Genomic Encyclopedia of Type Strains, Phase IV (KMG-V): Genome sequencing to study the core and pangenomes of soil and plant-associated prokaryotes.</title>
        <authorList>
            <person name="Whitman W."/>
        </authorList>
    </citation>
    <scope>NUCLEOTIDE SEQUENCE</scope>
    <source>
        <strain evidence="2">16F</strain>
    </source>
</reference>
<keyword evidence="3" id="KW-1185">Reference proteome</keyword>
<feature type="compositionally biased region" description="Gly residues" evidence="1">
    <location>
        <begin position="240"/>
        <end position="256"/>
    </location>
</feature>
<dbReference type="EMBL" id="JABSNO010000019">
    <property type="protein sequence ID" value="NRS93300.1"/>
    <property type="molecule type" value="Genomic_DNA"/>
</dbReference>
<evidence type="ECO:0000313" key="3">
    <source>
        <dbReference type="Proteomes" id="UP000610746"/>
    </source>
</evidence>
<gene>
    <name evidence="2" type="ORF">HNQ03_002387</name>
</gene>
<evidence type="ECO:0000256" key="1">
    <source>
        <dbReference type="SAM" id="MobiDB-lite"/>
    </source>
</evidence>
<evidence type="ECO:0000313" key="2">
    <source>
        <dbReference type="EMBL" id="NRS93300.1"/>
    </source>
</evidence>
<protein>
    <submittedName>
        <fullName evidence="2">Uncharacterized protein</fullName>
    </submittedName>
</protein>
<proteinExistence type="predicted"/>
<accession>A0A8J8K635</accession>
<organism evidence="2 3">
    <name type="scientific">Frigoriflavimonas asaccharolytica</name>
    <dbReference type="NCBI Taxonomy" id="2735899"/>
    <lineage>
        <taxon>Bacteria</taxon>
        <taxon>Pseudomonadati</taxon>
        <taxon>Bacteroidota</taxon>
        <taxon>Flavobacteriia</taxon>
        <taxon>Flavobacteriales</taxon>
        <taxon>Weeksellaceae</taxon>
        <taxon>Frigoriflavimonas</taxon>
    </lineage>
</organism>